<dbReference type="EMBL" id="JAAZSQ010000002">
    <property type="protein sequence ID" value="NKX53736.1"/>
    <property type="molecule type" value="Genomic_DNA"/>
</dbReference>
<evidence type="ECO:0000313" key="4">
    <source>
        <dbReference type="Proteomes" id="UP000544090"/>
    </source>
</evidence>
<evidence type="ECO:0000313" key="3">
    <source>
        <dbReference type="EMBL" id="NKX53736.1"/>
    </source>
</evidence>
<dbReference type="RefSeq" id="WP_168485056.1">
    <property type="nucleotide sequence ID" value="NZ_JAAZSQ010000002.1"/>
</dbReference>
<name>A0A7X6HD53_9MICC</name>
<evidence type="ECO:0000256" key="1">
    <source>
        <dbReference type="SAM" id="Phobius"/>
    </source>
</evidence>
<sequence>MTAPRPEARTIFRPRSAPWLTGSVWLLAAIGLVVSAATYGAAGLPASVPWLVLAYLAWWLAWYPAVVVGEMEVTLRNPLATITVPWEALVTVDTRYALTLVTVRRKYSAWAAPAPGIFGVHRARAEHAAGLPETTYGPAGSIRPGDLSNSDSGAAAYLVRKRWSELLDGGTVDAGAAGTAAVTVRPNWLPVTVAVVLAAGALLL</sequence>
<organism evidence="3 4">
    <name type="scientific">Arthrobacter mobilis</name>
    <dbReference type="NCBI Taxonomy" id="2724944"/>
    <lineage>
        <taxon>Bacteria</taxon>
        <taxon>Bacillati</taxon>
        <taxon>Actinomycetota</taxon>
        <taxon>Actinomycetes</taxon>
        <taxon>Micrococcales</taxon>
        <taxon>Micrococcaceae</taxon>
        <taxon>Arthrobacter</taxon>
    </lineage>
</organism>
<keyword evidence="4" id="KW-1185">Reference proteome</keyword>
<feature type="domain" description="Low molecular weight protein antigen 6 PH" evidence="2">
    <location>
        <begin position="64"/>
        <end position="104"/>
    </location>
</feature>
<comment type="caution">
    <text evidence="3">The sequence shown here is derived from an EMBL/GenBank/DDBJ whole genome shotgun (WGS) entry which is preliminary data.</text>
</comment>
<keyword evidence="1" id="KW-0812">Transmembrane</keyword>
<accession>A0A7X6HD53</accession>
<protein>
    <submittedName>
        <fullName evidence="3">PH domain-containing protein</fullName>
    </submittedName>
</protein>
<keyword evidence="1" id="KW-1133">Transmembrane helix</keyword>
<dbReference type="AlphaFoldDB" id="A0A7X6HD53"/>
<feature type="transmembrane region" description="Helical" evidence="1">
    <location>
        <begin position="20"/>
        <end position="42"/>
    </location>
</feature>
<keyword evidence="1" id="KW-0472">Membrane</keyword>
<dbReference type="InterPro" id="IPR019692">
    <property type="entry name" value="CFP-6_PH"/>
</dbReference>
<dbReference type="Proteomes" id="UP000544090">
    <property type="component" value="Unassembled WGS sequence"/>
</dbReference>
<feature type="transmembrane region" description="Helical" evidence="1">
    <location>
        <begin position="48"/>
        <end position="68"/>
    </location>
</feature>
<evidence type="ECO:0000259" key="2">
    <source>
        <dbReference type="Pfam" id="PF10756"/>
    </source>
</evidence>
<reference evidence="3 4" key="1">
    <citation type="submission" date="2020-04" db="EMBL/GenBank/DDBJ databases">
        <title>Arthrobacter sp. nov.</title>
        <authorList>
            <person name="Liu S."/>
        </authorList>
    </citation>
    <scope>NUCLEOTIDE SEQUENCE [LARGE SCALE GENOMIC DNA]</scope>
    <source>
        <strain evidence="3 4">E918</strain>
    </source>
</reference>
<gene>
    <name evidence="3" type="ORF">HGG74_04105</name>
</gene>
<dbReference type="Pfam" id="PF10756">
    <property type="entry name" value="bPH_6"/>
    <property type="match status" value="1"/>
</dbReference>
<proteinExistence type="predicted"/>